<dbReference type="RefSeq" id="WP_179703439.1">
    <property type="nucleotide sequence ID" value="NZ_JACCAU010000001.1"/>
</dbReference>
<dbReference type="EMBL" id="JACCAU010000001">
    <property type="protein sequence ID" value="NYH13411.1"/>
    <property type="molecule type" value="Genomic_DNA"/>
</dbReference>
<name>A0A7Y9W489_9BURK</name>
<proteinExistence type="predicted"/>
<reference evidence="1 2" key="1">
    <citation type="submission" date="2020-07" db="EMBL/GenBank/DDBJ databases">
        <title>Exploring microbial biodiversity for novel pathways involved in the catabolism of aromatic compounds derived from lignin.</title>
        <authorList>
            <person name="Elkins J."/>
        </authorList>
    </citation>
    <scope>NUCLEOTIDE SEQUENCE [LARGE SCALE GENOMIC DNA]</scope>
    <source>
        <strain evidence="1 2">H2C3B</strain>
    </source>
</reference>
<evidence type="ECO:0000313" key="2">
    <source>
        <dbReference type="Proteomes" id="UP000572540"/>
    </source>
</evidence>
<accession>A0A7Y9W489</accession>
<sequence>MKALQEISDALSWEAKTASDHSPGVVENDEMIVRQVTHPNFVDESQKIKPIWFDDVVNKGFSTDRLSLTSVEEVVERAKNRADERNAKPENAAKEAVTVHSLGKLAVSSIRGVLCDGSRAFGVYDTAQCDNEAHADVCQLVKNTTKEARSIRYELYKLTETVIV</sequence>
<evidence type="ECO:0000313" key="1">
    <source>
        <dbReference type="EMBL" id="NYH13411.1"/>
    </source>
</evidence>
<gene>
    <name evidence="1" type="ORF">GGD41_000639</name>
</gene>
<dbReference type="Proteomes" id="UP000572540">
    <property type="component" value="Unassembled WGS sequence"/>
</dbReference>
<organism evidence="1 2">
    <name type="scientific">Paraburkholderia bryophila</name>
    <dbReference type="NCBI Taxonomy" id="420952"/>
    <lineage>
        <taxon>Bacteria</taxon>
        <taxon>Pseudomonadati</taxon>
        <taxon>Pseudomonadota</taxon>
        <taxon>Betaproteobacteria</taxon>
        <taxon>Burkholderiales</taxon>
        <taxon>Burkholderiaceae</taxon>
        <taxon>Paraburkholderia</taxon>
    </lineage>
</organism>
<protein>
    <submittedName>
        <fullName evidence="1">Uncharacterized protein</fullName>
    </submittedName>
</protein>
<dbReference type="AlphaFoldDB" id="A0A7Y9W489"/>
<comment type="caution">
    <text evidence="1">The sequence shown here is derived from an EMBL/GenBank/DDBJ whole genome shotgun (WGS) entry which is preliminary data.</text>
</comment>